<dbReference type="Proteomes" id="UP000194153">
    <property type="component" value="Unassembled WGS sequence"/>
</dbReference>
<gene>
    <name evidence="1" type="ORF">GPEL0_01f4134</name>
</gene>
<reference evidence="1 2" key="1">
    <citation type="submission" date="2017-04" db="EMBL/GenBank/DDBJ databases">
        <authorList>
            <consortium name="Geobacter pelophilus Genome Sequencing"/>
            <person name="Aoyagi T."/>
            <person name="Koike H."/>
            <person name="Hori T."/>
        </authorList>
    </citation>
    <scope>NUCLEOTIDE SEQUENCE [LARGE SCALE GENOMIC DNA]</scope>
    <source>
        <strain evidence="1 2">Drf2</strain>
    </source>
</reference>
<keyword evidence="2" id="KW-1185">Reference proteome</keyword>
<accession>A0ABQ0MMI8</accession>
<evidence type="ECO:0000313" key="2">
    <source>
        <dbReference type="Proteomes" id="UP000194153"/>
    </source>
</evidence>
<reference evidence="2" key="2">
    <citation type="submission" date="2017-05" db="EMBL/GenBank/DDBJ databases">
        <title>Draft genome sequence of Geobacter pelophilus, a iron(III)-reducing bacteria.</title>
        <authorList>
            <person name="Aoyagi T."/>
            <person name="Koike H."/>
            <person name="Morita T."/>
            <person name="Sato Y."/>
            <person name="Habe H."/>
            <person name="Hori T."/>
        </authorList>
    </citation>
    <scope>NUCLEOTIDE SEQUENCE [LARGE SCALE GENOMIC DNA]</scope>
    <source>
        <strain evidence="2">Drf2</strain>
    </source>
</reference>
<organism evidence="1 2">
    <name type="scientific">Geoanaerobacter pelophilus</name>
    <dbReference type="NCBI Taxonomy" id="60036"/>
    <lineage>
        <taxon>Bacteria</taxon>
        <taxon>Pseudomonadati</taxon>
        <taxon>Thermodesulfobacteriota</taxon>
        <taxon>Desulfuromonadia</taxon>
        <taxon>Geobacterales</taxon>
        <taxon>Geobacteraceae</taxon>
        <taxon>Geoanaerobacter</taxon>
    </lineage>
</organism>
<sequence length="77" mass="8286">MHGKARLRATLELPGRSLRTREPVVAFKSRCLETRKVAAVLQIRGLRASKVDIAFQSLGFGTGIAVSGTDHGVSPKN</sequence>
<evidence type="ECO:0000313" key="1">
    <source>
        <dbReference type="EMBL" id="GAW68007.1"/>
    </source>
</evidence>
<dbReference type="EMBL" id="BDQG01000001">
    <property type="protein sequence ID" value="GAW68007.1"/>
    <property type="molecule type" value="Genomic_DNA"/>
</dbReference>
<comment type="caution">
    <text evidence="1">The sequence shown here is derived from an EMBL/GenBank/DDBJ whole genome shotgun (WGS) entry which is preliminary data.</text>
</comment>
<name>A0ABQ0MMI8_9BACT</name>
<proteinExistence type="predicted"/>
<protein>
    <submittedName>
        <fullName evidence="1">Uncharacterized protein</fullName>
    </submittedName>
</protein>